<sequence>MTFEGCGHSKREARAAAARACLGTLLARAGRVILPPRHGEDIDFAQDDVARLPTSEFQCLEAKMKQEFPKPLPALPKPQPPPSKPQSPAASLFGSAPAPAAAKSPINQLYETYPGLQFHCTFGDGTPLESTNPPLQLSYSMRFKVVCVIKDQQFEGYGSSKKLAKLAAARSALARLQEGAAPAPPPPSAAQPHPLPQGLADHVAKLVNEKFNDLMKDDIVHSKRKVLAGIVLTYNNRPEGAKVIAVTTGTKCVSGEHMSERGRAVNDCHAEVCARRALQRHLYRQLYQYARSGDPTKLIPTSDIEPLPGGGYALRKHVQVHLYVSTAPCGDGRIFSPHETSEPALDRHPNRLARGQLRTKIESGEGTIPVKNSSNTVQTWDGVMQGERLLTMSCSDKAARWCCVGLQGALLALLLRPVYPRALVLGSLLHPAHTSR</sequence>
<keyword evidence="6" id="KW-1185">Reference proteome</keyword>
<dbReference type="Gene3D" id="3.30.160.20">
    <property type="match status" value="1"/>
</dbReference>
<dbReference type="Pfam" id="PF00035">
    <property type="entry name" value="dsrm"/>
    <property type="match status" value="1"/>
</dbReference>
<dbReference type="PROSITE" id="PS50137">
    <property type="entry name" value="DS_RBD"/>
    <property type="match status" value="2"/>
</dbReference>
<evidence type="ECO:0000256" key="1">
    <source>
        <dbReference type="PROSITE-ProRule" id="PRU00266"/>
    </source>
</evidence>
<dbReference type="SMART" id="SM00358">
    <property type="entry name" value="DSRM"/>
    <property type="match status" value="1"/>
</dbReference>
<protein>
    <submittedName>
        <fullName evidence="5">Uncharacterized protein</fullName>
    </submittedName>
</protein>
<evidence type="ECO:0000313" key="6">
    <source>
        <dbReference type="Proteomes" id="UP000823941"/>
    </source>
</evidence>
<dbReference type="SMART" id="SM00552">
    <property type="entry name" value="ADEAMc"/>
    <property type="match status" value="1"/>
</dbReference>
<reference evidence="5 6" key="1">
    <citation type="submission" date="2021-06" db="EMBL/GenBank/DDBJ databases">
        <title>A haploid diamondback moth (Plutella xylostella L.) genome assembly resolves 31 chromosomes and identifies a diamide resistance mutation.</title>
        <authorList>
            <person name="Ward C.M."/>
            <person name="Perry K.D."/>
            <person name="Baker G."/>
            <person name="Powis K."/>
            <person name="Heckel D.G."/>
            <person name="Baxter S.W."/>
        </authorList>
    </citation>
    <scope>NUCLEOTIDE SEQUENCE [LARGE SCALE GENOMIC DNA]</scope>
    <source>
        <strain evidence="5 6">LV</strain>
        <tissue evidence="5">Single pupa</tissue>
    </source>
</reference>
<evidence type="ECO:0000259" key="3">
    <source>
        <dbReference type="PROSITE" id="PS50137"/>
    </source>
</evidence>
<feature type="compositionally biased region" description="Pro residues" evidence="2">
    <location>
        <begin position="70"/>
        <end position="85"/>
    </location>
</feature>
<feature type="region of interest" description="Disordered" evidence="2">
    <location>
        <begin position="69"/>
        <end position="97"/>
    </location>
</feature>
<evidence type="ECO:0000313" key="5">
    <source>
        <dbReference type="EMBL" id="KAG7298504.1"/>
    </source>
</evidence>
<dbReference type="InterPro" id="IPR014720">
    <property type="entry name" value="dsRBD_dom"/>
</dbReference>
<dbReference type="Proteomes" id="UP000823941">
    <property type="component" value="Chromosome 24"/>
</dbReference>
<feature type="domain" description="DRBM" evidence="3">
    <location>
        <begin position="1"/>
        <end position="27"/>
    </location>
</feature>
<dbReference type="SUPFAM" id="SSF54768">
    <property type="entry name" value="dsRNA-binding domain-like"/>
    <property type="match status" value="1"/>
</dbReference>
<name>A0ABQ7Q199_PLUXY</name>
<feature type="domain" description="A to I editase" evidence="4">
    <location>
        <begin position="245"/>
        <end position="436"/>
    </location>
</feature>
<proteinExistence type="predicted"/>
<evidence type="ECO:0000256" key="2">
    <source>
        <dbReference type="SAM" id="MobiDB-lite"/>
    </source>
</evidence>
<accession>A0ABQ7Q199</accession>
<feature type="domain" description="DRBM" evidence="3">
    <location>
        <begin position="104"/>
        <end position="178"/>
    </location>
</feature>
<gene>
    <name evidence="5" type="ORF">JYU34_018139</name>
</gene>
<organism evidence="5 6">
    <name type="scientific">Plutella xylostella</name>
    <name type="common">Diamondback moth</name>
    <name type="synonym">Plutella maculipennis</name>
    <dbReference type="NCBI Taxonomy" id="51655"/>
    <lineage>
        <taxon>Eukaryota</taxon>
        <taxon>Metazoa</taxon>
        <taxon>Ecdysozoa</taxon>
        <taxon>Arthropoda</taxon>
        <taxon>Hexapoda</taxon>
        <taxon>Insecta</taxon>
        <taxon>Pterygota</taxon>
        <taxon>Neoptera</taxon>
        <taxon>Endopterygota</taxon>
        <taxon>Lepidoptera</taxon>
        <taxon>Glossata</taxon>
        <taxon>Ditrysia</taxon>
        <taxon>Yponomeutoidea</taxon>
        <taxon>Plutellidae</taxon>
        <taxon>Plutella</taxon>
    </lineage>
</organism>
<dbReference type="PANTHER" id="PTHR10910">
    <property type="entry name" value="EUKARYOTE SPECIFIC DSRNA BINDING PROTEIN"/>
    <property type="match status" value="1"/>
</dbReference>
<dbReference type="PROSITE" id="PS50141">
    <property type="entry name" value="A_DEAMIN_EDITASE"/>
    <property type="match status" value="1"/>
</dbReference>
<keyword evidence="1" id="KW-0694">RNA-binding</keyword>
<dbReference type="InterPro" id="IPR002466">
    <property type="entry name" value="A_deamin"/>
</dbReference>
<feature type="compositionally biased region" description="Low complexity" evidence="2">
    <location>
        <begin position="86"/>
        <end position="97"/>
    </location>
</feature>
<dbReference type="PANTHER" id="PTHR10910:SF62">
    <property type="entry name" value="AT07585P-RELATED"/>
    <property type="match status" value="1"/>
</dbReference>
<evidence type="ECO:0000259" key="4">
    <source>
        <dbReference type="PROSITE" id="PS50141"/>
    </source>
</evidence>
<dbReference type="EMBL" id="JAHIBW010000024">
    <property type="protein sequence ID" value="KAG7298504.1"/>
    <property type="molecule type" value="Genomic_DNA"/>
</dbReference>
<dbReference type="Pfam" id="PF02137">
    <property type="entry name" value="A_deamin"/>
    <property type="match status" value="1"/>
</dbReference>
<comment type="caution">
    <text evidence="5">The sequence shown here is derived from an EMBL/GenBank/DDBJ whole genome shotgun (WGS) entry which is preliminary data.</text>
</comment>